<accession>A0A6G0W1S2</accession>
<protein>
    <recommendedName>
        <fullName evidence="3">Endonuclease/exonuclease/phosphatase domain-containing protein</fullName>
    </recommendedName>
</protein>
<keyword evidence="2" id="KW-1185">Reference proteome</keyword>
<proteinExistence type="predicted"/>
<gene>
    <name evidence="1" type="ORF">FWK35_00022362</name>
</gene>
<dbReference type="AlphaFoldDB" id="A0A6G0W1S2"/>
<reference evidence="1 2" key="1">
    <citation type="submission" date="2019-08" db="EMBL/GenBank/DDBJ databases">
        <title>Whole genome of Aphis craccivora.</title>
        <authorList>
            <person name="Voronova N.V."/>
            <person name="Shulinski R.S."/>
            <person name="Bandarenka Y.V."/>
            <person name="Zhorov D.G."/>
            <person name="Warner D."/>
        </authorList>
    </citation>
    <scope>NUCLEOTIDE SEQUENCE [LARGE SCALE GENOMIC DNA]</scope>
    <source>
        <strain evidence="1">180601</strain>
        <tissue evidence="1">Whole Body</tissue>
    </source>
</reference>
<dbReference type="Proteomes" id="UP000478052">
    <property type="component" value="Unassembled WGS sequence"/>
</dbReference>
<dbReference type="EMBL" id="VUJU01009530">
    <property type="protein sequence ID" value="KAF0719655.1"/>
    <property type="molecule type" value="Genomic_DNA"/>
</dbReference>
<sequence length="90" mass="10687">MLIARTETRTIFSDKRFYVRFKKKLMVIVLITFEIKTLNLYTYSNKTAIEIINDVYYNYPNADFILFGDFNIPSAISTNTKKFFSRTFLS</sequence>
<organism evidence="1 2">
    <name type="scientific">Aphis craccivora</name>
    <name type="common">Cowpea aphid</name>
    <dbReference type="NCBI Taxonomy" id="307492"/>
    <lineage>
        <taxon>Eukaryota</taxon>
        <taxon>Metazoa</taxon>
        <taxon>Ecdysozoa</taxon>
        <taxon>Arthropoda</taxon>
        <taxon>Hexapoda</taxon>
        <taxon>Insecta</taxon>
        <taxon>Pterygota</taxon>
        <taxon>Neoptera</taxon>
        <taxon>Paraneoptera</taxon>
        <taxon>Hemiptera</taxon>
        <taxon>Sternorrhyncha</taxon>
        <taxon>Aphidomorpha</taxon>
        <taxon>Aphidoidea</taxon>
        <taxon>Aphididae</taxon>
        <taxon>Aphidini</taxon>
        <taxon>Aphis</taxon>
        <taxon>Aphis</taxon>
    </lineage>
</organism>
<evidence type="ECO:0008006" key="3">
    <source>
        <dbReference type="Google" id="ProtNLM"/>
    </source>
</evidence>
<evidence type="ECO:0000313" key="1">
    <source>
        <dbReference type="EMBL" id="KAF0719655.1"/>
    </source>
</evidence>
<evidence type="ECO:0000313" key="2">
    <source>
        <dbReference type="Proteomes" id="UP000478052"/>
    </source>
</evidence>
<comment type="caution">
    <text evidence="1">The sequence shown here is derived from an EMBL/GenBank/DDBJ whole genome shotgun (WGS) entry which is preliminary data.</text>
</comment>
<name>A0A6G0W1S2_APHCR</name>